<evidence type="ECO:0000313" key="1">
    <source>
        <dbReference type="EMBL" id="KAK8894194.1"/>
    </source>
</evidence>
<sequence>MTRPYDRLFLIYINSSSYIFCIISKLLQKSYQKPSLEDVLMLTCPSHRLLAIMKNILRKYPKAKGDIQIFVFKIDINHEIHSNYSKMANFMIINIDDIVALFLSKYF</sequence>
<name>A0ABR2KST2_9EUKA</name>
<keyword evidence="2" id="KW-1185">Reference proteome</keyword>
<dbReference type="Proteomes" id="UP001470230">
    <property type="component" value="Unassembled WGS sequence"/>
</dbReference>
<accession>A0ABR2KST2</accession>
<gene>
    <name evidence="1" type="ORF">M9Y10_022627</name>
</gene>
<proteinExistence type="predicted"/>
<evidence type="ECO:0000313" key="2">
    <source>
        <dbReference type="Proteomes" id="UP001470230"/>
    </source>
</evidence>
<protein>
    <submittedName>
        <fullName evidence="1">Uncharacterized protein</fullName>
    </submittedName>
</protein>
<dbReference type="EMBL" id="JAPFFF010000003">
    <property type="protein sequence ID" value="KAK8894194.1"/>
    <property type="molecule type" value="Genomic_DNA"/>
</dbReference>
<organism evidence="1 2">
    <name type="scientific">Tritrichomonas musculus</name>
    <dbReference type="NCBI Taxonomy" id="1915356"/>
    <lineage>
        <taxon>Eukaryota</taxon>
        <taxon>Metamonada</taxon>
        <taxon>Parabasalia</taxon>
        <taxon>Tritrichomonadida</taxon>
        <taxon>Tritrichomonadidae</taxon>
        <taxon>Tritrichomonas</taxon>
    </lineage>
</organism>
<comment type="caution">
    <text evidence="1">The sequence shown here is derived from an EMBL/GenBank/DDBJ whole genome shotgun (WGS) entry which is preliminary data.</text>
</comment>
<reference evidence="1 2" key="1">
    <citation type="submission" date="2024-04" db="EMBL/GenBank/DDBJ databases">
        <title>Tritrichomonas musculus Genome.</title>
        <authorList>
            <person name="Alves-Ferreira E."/>
            <person name="Grigg M."/>
            <person name="Lorenzi H."/>
            <person name="Galac M."/>
        </authorList>
    </citation>
    <scope>NUCLEOTIDE SEQUENCE [LARGE SCALE GENOMIC DNA]</scope>
    <source>
        <strain evidence="1 2">EAF2021</strain>
    </source>
</reference>